<keyword evidence="3" id="KW-1185">Reference proteome</keyword>
<comment type="caution">
    <text evidence="2">The sequence shown here is derived from an EMBL/GenBank/DDBJ whole genome shotgun (WGS) entry which is preliminary data.</text>
</comment>
<dbReference type="Pfam" id="PF18545">
    <property type="entry name" value="HalOD1"/>
    <property type="match status" value="1"/>
</dbReference>
<reference evidence="2 3" key="1">
    <citation type="submission" date="2018-10" db="EMBL/GenBank/DDBJ databases">
        <title>Natrarchaeobius chitinivorans gen. nov., sp. nov., and Natrarchaeobius haloalkaliphilus sp. nov., alkaliphilic, chitin-utilizing haloarchaea from hypersaline alkaline lakes.</title>
        <authorList>
            <person name="Sorokin D.Y."/>
            <person name="Elcheninov A.G."/>
            <person name="Kostrikina N.A."/>
            <person name="Bale N.J."/>
            <person name="Sinninghe Damste J.S."/>
            <person name="Khijniak T.V."/>
            <person name="Kublanov I.V."/>
            <person name="Toshchakov S.V."/>
        </authorList>
    </citation>
    <scope>NUCLEOTIDE SEQUENCE [LARGE SCALE GENOMIC DNA]</scope>
    <source>
        <strain evidence="2 3">AArcht-Sl</strain>
    </source>
</reference>
<proteinExistence type="predicted"/>
<evidence type="ECO:0000313" key="3">
    <source>
        <dbReference type="Proteomes" id="UP000273828"/>
    </source>
</evidence>
<accession>A0A3N6MCE6</accession>
<sequence length="101" mass="11270">MTERRICESDGYLLDRCLTYDRGVDESPSVAVVTALARYHGESVTETSTNLYEYVDPEALDALFTDTRRGVERSADRVEFEVEDVTVVVTSTRVEVSPTAS</sequence>
<dbReference type="Proteomes" id="UP000273828">
    <property type="component" value="Unassembled WGS sequence"/>
</dbReference>
<name>A0A3N6MCE6_9EURY</name>
<dbReference type="OrthoDB" id="270808at2157"/>
<organism evidence="2 3">
    <name type="scientific">Natrarchaeobius halalkaliphilus</name>
    <dbReference type="NCBI Taxonomy" id="1679091"/>
    <lineage>
        <taxon>Archaea</taxon>
        <taxon>Methanobacteriati</taxon>
        <taxon>Methanobacteriota</taxon>
        <taxon>Stenosarchaea group</taxon>
        <taxon>Halobacteria</taxon>
        <taxon>Halobacteriales</taxon>
        <taxon>Natrialbaceae</taxon>
        <taxon>Natrarchaeobius</taxon>
    </lineage>
</organism>
<dbReference type="RefSeq" id="WP_124177524.1">
    <property type="nucleotide sequence ID" value="NZ_REFY01000002.1"/>
</dbReference>
<dbReference type="InterPro" id="IPR040624">
    <property type="entry name" value="HalOD1"/>
</dbReference>
<feature type="domain" description="Halobacterial output" evidence="1">
    <location>
        <begin position="25"/>
        <end position="98"/>
    </location>
</feature>
<dbReference type="EMBL" id="REFY01000002">
    <property type="protein sequence ID" value="RQG91396.1"/>
    <property type="molecule type" value="Genomic_DNA"/>
</dbReference>
<evidence type="ECO:0000313" key="2">
    <source>
        <dbReference type="EMBL" id="RQG91396.1"/>
    </source>
</evidence>
<gene>
    <name evidence="2" type="ORF">EA462_05335</name>
</gene>
<evidence type="ECO:0000259" key="1">
    <source>
        <dbReference type="Pfam" id="PF18545"/>
    </source>
</evidence>
<protein>
    <recommendedName>
        <fullName evidence="1">Halobacterial output domain-containing protein</fullName>
    </recommendedName>
</protein>
<dbReference type="AlphaFoldDB" id="A0A3N6MCE6"/>